<evidence type="ECO:0000256" key="1">
    <source>
        <dbReference type="ARBA" id="ARBA00004273"/>
    </source>
</evidence>
<dbReference type="STRING" id="692275.M3CXK5"/>
<dbReference type="GO" id="GO:0046872">
    <property type="term" value="F:metal ion binding"/>
    <property type="evidence" value="ECO:0007669"/>
    <property type="project" value="UniProtKB-KW"/>
</dbReference>
<evidence type="ECO:0000256" key="10">
    <source>
        <dbReference type="RuleBase" id="RU363130"/>
    </source>
</evidence>
<dbReference type="GeneID" id="27899921"/>
<dbReference type="RefSeq" id="XP_016756512.1">
    <property type="nucleotide sequence ID" value="XM_016902784.1"/>
</dbReference>
<dbReference type="EC" id="4.4.1.17" evidence="10"/>
<dbReference type="PANTHER" id="PTHR12743">
    <property type="entry name" value="CYTOCHROME C1 HEME LYASE"/>
    <property type="match status" value="1"/>
</dbReference>
<evidence type="ECO:0000256" key="5">
    <source>
        <dbReference type="ARBA" id="ARBA00022792"/>
    </source>
</evidence>
<evidence type="ECO:0000256" key="2">
    <source>
        <dbReference type="ARBA" id="ARBA00007255"/>
    </source>
</evidence>
<evidence type="ECO:0000313" key="12">
    <source>
        <dbReference type="EMBL" id="EMF08391.1"/>
    </source>
</evidence>
<feature type="compositionally biased region" description="Basic and acidic residues" evidence="11">
    <location>
        <begin position="1"/>
        <end position="20"/>
    </location>
</feature>
<comment type="function">
    <text evidence="10">Lyase that catalyzes the covalent linking of the heme group to the cytochrome C apoprotein to produce the mature functional cytochrome.</text>
</comment>
<keyword evidence="13" id="KW-1185">Reference proteome</keyword>
<dbReference type="GO" id="GO:0005743">
    <property type="term" value="C:mitochondrial inner membrane"/>
    <property type="evidence" value="ECO:0007669"/>
    <property type="project" value="UniProtKB-SubCell"/>
</dbReference>
<keyword evidence="4 10" id="KW-0479">Metal-binding</keyword>
<dbReference type="AlphaFoldDB" id="M3CXK5"/>
<proteinExistence type="inferred from homology"/>
<keyword evidence="5 10" id="KW-0999">Mitochondrion inner membrane</keyword>
<sequence length="268" mass="30035">MRSDGGDAEEKCPVDHRTREAWLQAAKANKNKPTPTSTPSTSTTPPPPPPTRFSLDTFTWQSSEAPPNARKLRPLPTDREISSIPRAVVSDPSTLNSAEKAALPTPPRNNEVETGHDSSSGNWIYPSQSQFFDAMKRKGHVANPQDMSSIVPIHNAVNERAWTQILEWEKGWGAERCGGPKLLSFAGDSKKKTPKAYWNMWVMGYSAPFDRHDWVVERCGKKVEYVIDFYKGRDAEGMGVPLSFFLDVRPKVNSWEGVKMRIARTFGF</sequence>
<dbReference type="HOGENOM" id="CLU_048602_1_2_1"/>
<organism evidence="12 13">
    <name type="scientific">Sphaerulina musiva (strain SO2202)</name>
    <name type="common">Poplar stem canker fungus</name>
    <name type="synonym">Septoria musiva</name>
    <dbReference type="NCBI Taxonomy" id="692275"/>
    <lineage>
        <taxon>Eukaryota</taxon>
        <taxon>Fungi</taxon>
        <taxon>Dikarya</taxon>
        <taxon>Ascomycota</taxon>
        <taxon>Pezizomycotina</taxon>
        <taxon>Dothideomycetes</taxon>
        <taxon>Dothideomycetidae</taxon>
        <taxon>Mycosphaerellales</taxon>
        <taxon>Mycosphaerellaceae</taxon>
        <taxon>Sphaerulina</taxon>
    </lineage>
</organism>
<comment type="catalytic activity">
    <reaction evidence="10">
        <text>holo-[cytochrome c] = apo-[cytochrome c] + heme b</text>
        <dbReference type="Rhea" id="RHEA:22648"/>
        <dbReference type="Rhea" id="RHEA-COMP:10725"/>
        <dbReference type="Rhea" id="RHEA-COMP:10726"/>
        <dbReference type="ChEBI" id="CHEBI:29950"/>
        <dbReference type="ChEBI" id="CHEBI:60344"/>
        <dbReference type="ChEBI" id="CHEBI:83739"/>
        <dbReference type="EC" id="4.4.1.17"/>
    </reaction>
</comment>
<gene>
    <name evidence="12" type="ORF">SEPMUDRAFT_136566</name>
</gene>
<keyword evidence="6 10" id="KW-0408">Iron</keyword>
<evidence type="ECO:0000313" key="13">
    <source>
        <dbReference type="Proteomes" id="UP000016931"/>
    </source>
</evidence>
<keyword evidence="8 10" id="KW-0472">Membrane</keyword>
<dbReference type="EMBL" id="KB456271">
    <property type="protein sequence ID" value="EMF08391.1"/>
    <property type="molecule type" value="Genomic_DNA"/>
</dbReference>
<dbReference type="eggNOG" id="KOG3996">
    <property type="taxonomic scope" value="Eukaryota"/>
</dbReference>
<feature type="compositionally biased region" description="Low complexity" evidence="11">
    <location>
        <begin position="33"/>
        <end position="43"/>
    </location>
</feature>
<dbReference type="OrthoDB" id="4243at2759"/>
<comment type="similarity">
    <text evidence="2 10">Belongs to the cytochrome c-type heme lyase family.</text>
</comment>
<dbReference type="InterPro" id="IPR000511">
    <property type="entry name" value="Holocyt_c/c1_synthase"/>
</dbReference>
<evidence type="ECO:0000256" key="9">
    <source>
        <dbReference type="ARBA" id="ARBA00023239"/>
    </source>
</evidence>
<evidence type="ECO:0000256" key="11">
    <source>
        <dbReference type="SAM" id="MobiDB-lite"/>
    </source>
</evidence>
<dbReference type="PANTHER" id="PTHR12743:SF0">
    <property type="entry name" value="HOLOCYTOCHROME C-TYPE SYNTHASE"/>
    <property type="match status" value="1"/>
</dbReference>
<comment type="subcellular location">
    <subcellularLocation>
        <location evidence="1 10">Mitochondrion inner membrane</location>
    </subcellularLocation>
</comment>
<name>M3CXK5_SPHMS</name>
<evidence type="ECO:0000256" key="4">
    <source>
        <dbReference type="ARBA" id="ARBA00022723"/>
    </source>
</evidence>
<dbReference type="PROSITE" id="PS00822">
    <property type="entry name" value="CYTO_HEME_LYASE_2"/>
    <property type="match status" value="1"/>
</dbReference>
<keyword evidence="7 10" id="KW-0496">Mitochondrion</keyword>
<accession>M3CXK5</accession>
<dbReference type="OMA" id="SCPVDHK"/>
<dbReference type="GO" id="GO:0004408">
    <property type="term" value="F:holocytochrome-c synthase activity"/>
    <property type="evidence" value="ECO:0007669"/>
    <property type="project" value="UniProtKB-EC"/>
</dbReference>
<reference evidence="12 13" key="1">
    <citation type="journal article" date="2012" name="PLoS Pathog.">
        <title>Diverse lifestyles and strategies of plant pathogenesis encoded in the genomes of eighteen Dothideomycetes fungi.</title>
        <authorList>
            <person name="Ohm R.A."/>
            <person name="Feau N."/>
            <person name="Henrissat B."/>
            <person name="Schoch C.L."/>
            <person name="Horwitz B.A."/>
            <person name="Barry K.W."/>
            <person name="Condon B.J."/>
            <person name="Copeland A.C."/>
            <person name="Dhillon B."/>
            <person name="Glaser F."/>
            <person name="Hesse C.N."/>
            <person name="Kosti I."/>
            <person name="LaButti K."/>
            <person name="Lindquist E.A."/>
            <person name="Lucas S."/>
            <person name="Salamov A.A."/>
            <person name="Bradshaw R.E."/>
            <person name="Ciuffetti L."/>
            <person name="Hamelin R.C."/>
            <person name="Kema G.H.J."/>
            <person name="Lawrence C."/>
            <person name="Scott J.A."/>
            <person name="Spatafora J.W."/>
            <person name="Turgeon B.G."/>
            <person name="de Wit P.J.G.M."/>
            <person name="Zhong S."/>
            <person name="Goodwin S.B."/>
            <person name="Grigoriev I.V."/>
        </authorList>
    </citation>
    <scope>NUCLEOTIDE SEQUENCE [LARGE SCALE GENOMIC DNA]</scope>
    <source>
        <strain evidence="12 13">SO2202</strain>
    </source>
</reference>
<dbReference type="Pfam" id="PF01265">
    <property type="entry name" value="Cyto_heme_lyase"/>
    <property type="match status" value="1"/>
</dbReference>
<protein>
    <recommendedName>
        <fullName evidence="10">Holocytochrome c-type synthase</fullName>
        <ecNumber evidence="10">4.4.1.17</ecNumber>
    </recommendedName>
</protein>
<feature type="region of interest" description="Disordered" evidence="11">
    <location>
        <begin position="90"/>
        <end position="120"/>
    </location>
</feature>
<feature type="region of interest" description="Disordered" evidence="11">
    <location>
        <begin position="1"/>
        <end position="77"/>
    </location>
</feature>
<evidence type="ECO:0000256" key="7">
    <source>
        <dbReference type="ARBA" id="ARBA00023128"/>
    </source>
</evidence>
<dbReference type="Proteomes" id="UP000016931">
    <property type="component" value="Unassembled WGS sequence"/>
</dbReference>
<keyword evidence="9 10" id="KW-0456">Lyase</keyword>
<dbReference type="GO" id="GO:0005758">
    <property type="term" value="C:mitochondrial intermembrane space"/>
    <property type="evidence" value="ECO:0007669"/>
    <property type="project" value="EnsemblFungi"/>
</dbReference>
<evidence type="ECO:0000256" key="8">
    <source>
        <dbReference type="ARBA" id="ARBA00023136"/>
    </source>
</evidence>
<feature type="compositionally biased region" description="Polar residues" evidence="11">
    <location>
        <begin position="54"/>
        <end position="65"/>
    </location>
</feature>
<keyword evidence="3 10" id="KW-0349">Heme</keyword>
<evidence type="ECO:0000256" key="3">
    <source>
        <dbReference type="ARBA" id="ARBA00022617"/>
    </source>
</evidence>
<evidence type="ECO:0000256" key="6">
    <source>
        <dbReference type="ARBA" id="ARBA00023004"/>
    </source>
</evidence>